<sequence>MSEASDISVIVPAGDIDLTTVPALREHLNAVVQARVRRVLIGCQNVSFIDSSGLALLLCHARKMAAYGGMLSLANASEPLARIFQIARLSDILHVTRADRPPVPMLEQDAMPWWSRTVRVHPGVEHLGASRRRVADLLVGLPLDEEGKFDTALACGEALSNALDHTDGSGCLLTLRAFDDRVVIEVRDCGCGFEIADDELPVESEERGRGIRLMRMLMDRVEVMKRKDAESGTCVRLIKLFRRDPVA</sequence>
<dbReference type="NCBIfam" id="TIGR00377">
    <property type="entry name" value="ant_ant_sig"/>
    <property type="match status" value="1"/>
</dbReference>
<keyword evidence="2" id="KW-0723">Serine/threonine-protein kinase</keyword>
<dbReference type="RefSeq" id="WP_222198735.1">
    <property type="nucleotide sequence ID" value="NZ_JAIMFO010000004.1"/>
</dbReference>
<protein>
    <recommendedName>
        <fullName evidence="3">Anti-sigma factor antagonist</fullName>
    </recommendedName>
</protein>
<evidence type="ECO:0000313" key="6">
    <source>
        <dbReference type="Proteomes" id="UP000700908"/>
    </source>
</evidence>
<evidence type="ECO:0000256" key="1">
    <source>
        <dbReference type="ARBA" id="ARBA00009013"/>
    </source>
</evidence>
<dbReference type="CDD" id="cd07043">
    <property type="entry name" value="STAS_anti-anti-sigma_factors"/>
    <property type="match status" value="1"/>
</dbReference>
<dbReference type="Proteomes" id="UP000700908">
    <property type="component" value="Unassembled WGS sequence"/>
</dbReference>
<dbReference type="Gene3D" id="3.30.750.24">
    <property type="entry name" value="STAS domain"/>
    <property type="match status" value="1"/>
</dbReference>
<evidence type="ECO:0000313" key="5">
    <source>
        <dbReference type="EMBL" id="MBY4797026.1"/>
    </source>
</evidence>
<dbReference type="InterPro" id="IPR003594">
    <property type="entry name" value="HATPase_dom"/>
</dbReference>
<organism evidence="5 6">
    <name type="scientific">Collinsella ureilytica</name>
    <dbReference type="NCBI Taxonomy" id="2869515"/>
    <lineage>
        <taxon>Bacteria</taxon>
        <taxon>Bacillati</taxon>
        <taxon>Actinomycetota</taxon>
        <taxon>Coriobacteriia</taxon>
        <taxon>Coriobacteriales</taxon>
        <taxon>Coriobacteriaceae</taxon>
        <taxon>Collinsella</taxon>
    </lineage>
</organism>
<dbReference type="InterPro" id="IPR003658">
    <property type="entry name" value="Anti-sigma_ant"/>
</dbReference>
<dbReference type="Pfam" id="PF13581">
    <property type="entry name" value="HATPase_c_2"/>
    <property type="match status" value="1"/>
</dbReference>
<name>A0ABS7MI39_9ACTN</name>
<evidence type="ECO:0000256" key="3">
    <source>
        <dbReference type="RuleBase" id="RU003749"/>
    </source>
</evidence>
<feature type="domain" description="STAS" evidence="4">
    <location>
        <begin position="1"/>
        <end position="93"/>
    </location>
</feature>
<dbReference type="PROSITE" id="PS50801">
    <property type="entry name" value="STAS"/>
    <property type="match status" value="1"/>
</dbReference>
<dbReference type="InterPro" id="IPR036513">
    <property type="entry name" value="STAS_dom_sf"/>
</dbReference>
<dbReference type="CDD" id="cd16936">
    <property type="entry name" value="HATPase_RsbW-like"/>
    <property type="match status" value="1"/>
</dbReference>
<keyword evidence="2" id="KW-0808">Transferase</keyword>
<reference evidence="5 6" key="1">
    <citation type="submission" date="2021-08" db="EMBL/GenBank/DDBJ databases">
        <title>Collinsella faecalis sp. nov. isolated from swine faeces.</title>
        <authorList>
            <person name="Oh B.S."/>
            <person name="Lee J.H."/>
        </authorList>
    </citation>
    <scope>NUCLEOTIDE SEQUENCE [LARGE SCALE GENOMIC DNA]</scope>
    <source>
        <strain evidence="5 6">AGMB00827</strain>
    </source>
</reference>
<dbReference type="Gene3D" id="3.30.565.10">
    <property type="entry name" value="Histidine kinase-like ATPase, C-terminal domain"/>
    <property type="match status" value="1"/>
</dbReference>
<evidence type="ECO:0000256" key="2">
    <source>
        <dbReference type="ARBA" id="ARBA00022527"/>
    </source>
</evidence>
<dbReference type="InterPro" id="IPR002645">
    <property type="entry name" value="STAS_dom"/>
</dbReference>
<proteinExistence type="inferred from homology"/>
<dbReference type="SUPFAM" id="SSF52091">
    <property type="entry name" value="SpoIIaa-like"/>
    <property type="match status" value="1"/>
</dbReference>
<accession>A0ABS7MI39</accession>
<comment type="caution">
    <text evidence="5">The sequence shown here is derived from an EMBL/GenBank/DDBJ whole genome shotgun (WGS) entry which is preliminary data.</text>
</comment>
<keyword evidence="2" id="KW-0418">Kinase</keyword>
<evidence type="ECO:0000259" key="4">
    <source>
        <dbReference type="PROSITE" id="PS50801"/>
    </source>
</evidence>
<dbReference type="Pfam" id="PF01740">
    <property type="entry name" value="STAS"/>
    <property type="match status" value="1"/>
</dbReference>
<dbReference type="EMBL" id="JAIMFO010000004">
    <property type="protein sequence ID" value="MBY4797026.1"/>
    <property type="molecule type" value="Genomic_DNA"/>
</dbReference>
<keyword evidence="6" id="KW-1185">Reference proteome</keyword>
<dbReference type="InterPro" id="IPR050267">
    <property type="entry name" value="Anti-sigma-factor_SerPK"/>
</dbReference>
<dbReference type="InterPro" id="IPR036890">
    <property type="entry name" value="HATPase_C_sf"/>
</dbReference>
<dbReference type="PANTHER" id="PTHR35526:SF3">
    <property type="entry name" value="ANTI-SIGMA-F FACTOR RSBW"/>
    <property type="match status" value="1"/>
</dbReference>
<comment type="similarity">
    <text evidence="1 3">Belongs to the anti-sigma-factor antagonist family.</text>
</comment>
<dbReference type="SUPFAM" id="SSF55874">
    <property type="entry name" value="ATPase domain of HSP90 chaperone/DNA topoisomerase II/histidine kinase"/>
    <property type="match status" value="1"/>
</dbReference>
<dbReference type="PANTHER" id="PTHR35526">
    <property type="entry name" value="ANTI-SIGMA-F FACTOR RSBW-RELATED"/>
    <property type="match status" value="1"/>
</dbReference>
<gene>
    <name evidence="5" type="ORF">K6V98_01435</name>
</gene>